<accession>A0A932G0P0</accession>
<sequence>MWDRVPLGIFTRDLAMDLGTTNTLIYQKGRGIVLNEASVIALEEADETKVYAVGKEAK</sequence>
<proteinExistence type="predicted"/>
<dbReference type="Gene3D" id="3.30.420.40">
    <property type="match status" value="1"/>
</dbReference>
<comment type="caution">
    <text evidence="1">The sequence shown here is derived from an EMBL/GenBank/DDBJ whole genome shotgun (WGS) entry which is preliminary data.</text>
</comment>
<reference evidence="1" key="1">
    <citation type="submission" date="2020-07" db="EMBL/GenBank/DDBJ databases">
        <title>Huge and variable diversity of episymbiotic CPR bacteria and DPANN archaea in groundwater ecosystems.</title>
        <authorList>
            <person name="He C.Y."/>
            <person name="Keren R."/>
            <person name="Whittaker M."/>
            <person name="Farag I.F."/>
            <person name="Doudna J."/>
            <person name="Cate J.H.D."/>
            <person name="Banfield J.F."/>
        </authorList>
    </citation>
    <scope>NUCLEOTIDE SEQUENCE</scope>
    <source>
        <strain evidence="1">NC_groundwater_672_Ag_B-0.1um_62_36</strain>
    </source>
</reference>
<evidence type="ECO:0000313" key="1">
    <source>
        <dbReference type="EMBL" id="MBI2876520.1"/>
    </source>
</evidence>
<dbReference type="Proteomes" id="UP000769766">
    <property type="component" value="Unassembled WGS sequence"/>
</dbReference>
<gene>
    <name evidence="1" type="ORF">HYY20_06530</name>
</gene>
<evidence type="ECO:0000313" key="2">
    <source>
        <dbReference type="Proteomes" id="UP000769766"/>
    </source>
</evidence>
<dbReference type="AlphaFoldDB" id="A0A932G0P0"/>
<dbReference type="InterPro" id="IPR056546">
    <property type="entry name" value="MreB_MamK-like"/>
</dbReference>
<dbReference type="Pfam" id="PF06723">
    <property type="entry name" value="MreB_Mbl"/>
    <property type="match status" value="1"/>
</dbReference>
<feature type="non-terminal residue" evidence="1">
    <location>
        <position position="58"/>
    </location>
</feature>
<dbReference type="SUPFAM" id="SSF53067">
    <property type="entry name" value="Actin-like ATPase domain"/>
    <property type="match status" value="1"/>
</dbReference>
<protein>
    <submittedName>
        <fullName evidence="1">Rod shape-determining protein</fullName>
    </submittedName>
</protein>
<dbReference type="InterPro" id="IPR043129">
    <property type="entry name" value="ATPase_NBD"/>
</dbReference>
<dbReference type="EMBL" id="JACPRF010000199">
    <property type="protein sequence ID" value="MBI2876520.1"/>
    <property type="molecule type" value="Genomic_DNA"/>
</dbReference>
<name>A0A932G0P0_UNCTE</name>
<organism evidence="1 2">
    <name type="scientific">Tectimicrobiota bacterium</name>
    <dbReference type="NCBI Taxonomy" id="2528274"/>
    <lineage>
        <taxon>Bacteria</taxon>
        <taxon>Pseudomonadati</taxon>
        <taxon>Nitrospinota/Tectimicrobiota group</taxon>
        <taxon>Candidatus Tectimicrobiota</taxon>
    </lineage>
</organism>